<gene>
    <name evidence="4" type="ORF">DEBR0S2_19350G</name>
</gene>
<accession>A0A7D9GZJ3</accession>
<evidence type="ECO:0000313" key="5">
    <source>
        <dbReference type="Proteomes" id="UP000478008"/>
    </source>
</evidence>
<evidence type="ECO:0000313" key="4">
    <source>
        <dbReference type="EMBL" id="VUG17922.1"/>
    </source>
</evidence>
<keyword evidence="5" id="KW-1185">Reference proteome</keyword>
<feature type="compositionally biased region" description="Basic and acidic residues" evidence="1">
    <location>
        <begin position="144"/>
        <end position="156"/>
    </location>
</feature>
<evidence type="ECO:0000259" key="3">
    <source>
        <dbReference type="Pfam" id="PF25871"/>
    </source>
</evidence>
<dbReference type="AlphaFoldDB" id="A0A7D9GZJ3"/>
<feature type="domain" description="PEX14-like helix-turn-helix" evidence="3">
    <location>
        <begin position="9"/>
        <end position="99"/>
    </location>
</feature>
<dbReference type="EMBL" id="CABFWN010000002">
    <property type="protein sequence ID" value="VUG17922.1"/>
    <property type="molecule type" value="Genomic_DNA"/>
</dbReference>
<dbReference type="PANTHER" id="PTHR36855:SF1">
    <property type="entry name" value="PEROXISOME MEMBRANE ANCHOR PROTEIN PEX14P N-TERMINAL DOMAIN-CONTAINING PROTEIN"/>
    <property type="match status" value="1"/>
</dbReference>
<feature type="region of interest" description="Disordered" evidence="1">
    <location>
        <begin position="131"/>
        <end position="156"/>
    </location>
</feature>
<organism evidence="4 5">
    <name type="scientific">Dekkera bruxellensis</name>
    <name type="common">Brettanomyces custersii</name>
    <dbReference type="NCBI Taxonomy" id="5007"/>
    <lineage>
        <taxon>Eukaryota</taxon>
        <taxon>Fungi</taxon>
        <taxon>Dikarya</taxon>
        <taxon>Ascomycota</taxon>
        <taxon>Saccharomycotina</taxon>
        <taxon>Pichiomycetes</taxon>
        <taxon>Pichiales</taxon>
        <taxon>Pichiaceae</taxon>
        <taxon>Brettanomyces</taxon>
    </lineage>
</organism>
<evidence type="ECO:0000259" key="2">
    <source>
        <dbReference type="Pfam" id="PF17733"/>
    </source>
</evidence>
<proteinExistence type="predicted"/>
<feature type="domain" description="Peroxisomal membrane protein PEX14-like KPWE" evidence="2">
    <location>
        <begin position="106"/>
        <end position="154"/>
    </location>
</feature>
<reference evidence="4 5" key="1">
    <citation type="submission" date="2019-07" db="EMBL/GenBank/DDBJ databases">
        <authorList>
            <person name="Friedrich A."/>
            <person name="Schacherer J."/>
        </authorList>
    </citation>
    <scope>NUCLEOTIDE SEQUENCE [LARGE SCALE GENOMIC DNA]</scope>
</reference>
<protein>
    <submittedName>
        <fullName evidence="4">DEBR0S2_19350g1_1</fullName>
    </submittedName>
</protein>
<sequence>MSFSSEDIKVYQQFHHYDFDGNNEYKEGLVAVFQKYIFMQAEKDPSLKKEVDAGNLDTNKIKPEDKDQLIAQTKVFFFCKQTGNILDLDDYRRWVSSNPPELNSPQYSANYEQLVDMIVNNKPIPGIKNIPDTVLDPQTSSKHVLKERSKPWEKKD</sequence>
<dbReference type="InterPro" id="IPR058841">
    <property type="entry name" value="HTH_76"/>
</dbReference>
<name>A0A7D9GZJ3_DEKBR</name>
<evidence type="ECO:0000256" key="1">
    <source>
        <dbReference type="SAM" id="MobiDB-lite"/>
    </source>
</evidence>
<dbReference type="Pfam" id="PF17733">
    <property type="entry name" value="KPWE_dom"/>
    <property type="match status" value="1"/>
</dbReference>
<dbReference type="PANTHER" id="PTHR36855">
    <property type="entry name" value="CHROMOSOME 10, WHOLE GENOME SHOTGUN SEQUENCE"/>
    <property type="match status" value="1"/>
</dbReference>
<dbReference type="Proteomes" id="UP000478008">
    <property type="component" value="Unassembled WGS sequence"/>
</dbReference>
<dbReference type="InterPro" id="IPR040554">
    <property type="entry name" value="KPWE_PEX14_dom"/>
</dbReference>
<dbReference type="Pfam" id="PF25871">
    <property type="entry name" value="HTH_76"/>
    <property type="match status" value="1"/>
</dbReference>